<gene>
    <name evidence="1" type="ORF">Raf01_30320</name>
</gene>
<dbReference type="EMBL" id="BONZ01000030">
    <property type="protein sequence ID" value="GIH14860.1"/>
    <property type="molecule type" value="Genomic_DNA"/>
</dbReference>
<dbReference type="Proteomes" id="UP000642748">
    <property type="component" value="Unassembled WGS sequence"/>
</dbReference>
<evidence type="ECO:0000313" key="1">
    <source>
        <dbReference type="EMBL" id="GIH14860.1"/>
    </source>
</evidence>
<accession>A0A8J3VQ80</accession>
<comment type="caution">
    <text evidence="1">The sequence shown here is derived from an EMBL/GenBank/DDBJ whole genome shotgun (WGS) entry which is preliminary data.</text>
</comment>
<name>A0A8J3VQ80_9ACTN</name>
<proteinExistence type="predicted"/>
<keyword evidence="2" id="KW-1185">Reference proteome</keyword>
<reference evidence="1" key="1">
    <citation type="submission" date="2021-01" db="EMBL/GenBank/DDBJ databases">
        <title>Whole genome shotgun sequence of Rugosimonospora africana NBRC 104875.</title>
        <authorList>
            <person name="Komaki H."/>
            <person name="Tamura T."/>
        </authorList>
    </citation>
    <scope>NUCLEOTIDE SEQUENCE</scope>
    <source>
        <strain evidence="1">NBRC 104875</strain>
    </source>
</reference>
<evidence type="ECO:0000313" key="2">
    <source>
        <dbReference type="Proteomes" id="UP000642748"/>
    </source>
</evidence>
<dbReference type="AlphaFoldDB" id="A0A8J3VQ80"/>
<protein>
    <submittedName>
        <fullName evidence="1">Uncharacterized protein</fullName>
    </submittedName>
</protein>
<organism evidence="1 2">
    <name type="scientific">Rugosimonospora africana</name>
    <dbReference type="NCBI Taxonomy" id="556532"/>
    <lineage>
        <taxon>Bacteria</taxon>
        <taxon>Bacillati</taxon>
        <taxon>Actinomycetota</taxon>
        <taxon>Actinomycetes</taxon>
        <taxon>Micromonosporales</taxon>
        <taxon>Micromonosporaceae</taxon>
        <taxon>Rugosimonospora</taxon>
    </lineage>
</organism>
<sequence>MLPSVISHMKVPAPPLYGFTGTAVQLPGVPGTGGGELVPPPDVGVGDGETVLDGVGDGETVLDGVGLGDLVPVGVAVGLDTPPVQETPLRAKAVGDGLVDPFQVPLNPKLAVALVAIAAL</sequence>